<keyword evidence="1" id="KW-0812">Transmembrane</keyword>
<dbReference type="AlphaFoldDB" id="A0A1Y5TU56"/>
<feature type="transmembrane region" description="Helical" evidence="1">
    <location>
        <begin position="241"/>
        <end position="261"/>
    </location>
</feature>
<feature type="transmembrane region" description="Helical" evidence="1">
    <location>
        <begin position="53"/>
        <end position="70"/>
    </location>
</feature>
<evidence type="ECO:0000313" key="3">
    <source>
        <dbReference type="Proteomes" id="UP000193900"/>
    </source>
</evidence>
<dbReference type="Proteomes" id="UP000193900">
    <property type="component" value="Unassembled WGS sequence"/>
</dbReference>
<sequence length="268" mass="28409">MSALDTARDRDETPPRPLWSLAALSVALLLVLLAWVPFEARLIDGVPVTAKPLKFALSFGVLFATLAMVESRLSARVTEGRILNGTVLAMGAAFTAEMAYITLMAARGEPSHFNSSTPLHTFMYQSVMGAGALILVLGVAIVGVLAWRDDGARLTPALRRGIGMGFLISFGATLVTAGYMSNFGRLVGEPAHGLTLPLAGWSTEVGDLRPAHFLSLHAMQVLPLLGLWLDRRGTASALRIVDAAALAYLAVTAAVFAQALMGVPMIRL</sequence>
<dbReference type="OrthoDB" id="343560at2"/>
<keyword evidence="1" id="KW-1133">Transmembrane helix</keyword>
<dbReference type="RefSeq" id="WP_085880381.1">
    <property type="nucleotide sequence ID" value="NZ_FWFZ01000026.1"/>
</dbReference>
<keyword evidence="3" id="KW-1185">Reference proteome</keyword>
<dbReference type="EMBL" id="FWFZ01000026">
    <property type="protein sequence ID" value="SLN72521.1"/>
    <property type="molecule type" value="Genomic_DNA"/>
</dbReference>
<feature type="transmembrane region" description="Helical" evidence="1">
    <location>
        <begin position="123"/>
        <end position="146"/>
    </location>
</feature>
<accession>A0A1Y5TU56</accession>
<evidence type="ECO:0000313" key="2">
    <source>
        <dbReference type="EMBL" id="SLN72521.1"/>
    </source>
</evidence>
<reference evidence="2 3" key="1">
    <citation type="submission" date="2017-03" db="EMBL/GenBank/DDBJ databases">
        <authorList>
            <person name="Afonso C.L."/>
            <person name="Miller P.J."/>
            <person name="Scott M.A."/>
            <person name="Spackman E."/>
            <person name="Goraichik I."/>
            <person name="Dimitrov K.M."/>
            <person name="Suarez D.L."/>
            <person name="Swayne D.E."/>
        </authorList>
    </citation>
    <scope>NUCLEOTIDE SEQUENCE [LARGE SCALE GENOMIC DNA]</scope>
    <source>
        <strain evidence="2 3">CECT 7023</strain>
    </source>
</reference>
<name>A0A1Y5TU56_9RHOB</name>
<organism evidence="2 3">
    <name type="scientific">Roseisalinus antarcticus</name>
    <dbReference type="NCBI Taxonomy" id="254357"/>
    <lineage>
        <taxon>Bacteria</taxon>
        <taxon>Pseudomonadati</taxon>
        <taxon>Pseudomonadota</taxon>
        <taxon>Alphaproteobacteria</taxon>
        <taxon>Rhodobacterales</taxon>
        <taxon>Roseobacteraceae</taxon>
        <taxon>Roseisalinus</taxon>
    </lineage>
</organism>
<protein>
    <submittedName>
        <fullName evidence="2">Uncharacterized protein</fullName>
    </submittedName>
</protein>
<evidence type="ECO:0000256" key="1">
    <source>
        <dbReference type="SAM" id="Phobius"/>
    </source>
</evidence>
<feature type="transmembrane region" description="Helical" evidence="1">
    <location>
        <begin position="158"/>
        <end position="180"/>
    </location>
</feature>
<proteinExistence type="predicted"/>
<gene>
    <name evidence="2" type="ORF">ROA7023_03616</name>
</gene>
<feature type="transmembrane region" description="Helical" evidence="1">
    <location>
        <begin position="18"/>
        <end position="38"/>
    </location>
</feature>
<keyword evidence="1" id="KW-0472">Membrane</keyword>
<feature type="transmembrane region" description="Helical" evidence="1">
    <location>
        <begin position="82"/>
        <end position="103"/>
    </location>
</feature>